<dbReference type="SUPFAM" id="SSF51120">
    <property type="entry name" value="beta-Roll"/>
    <property type="match status" value="10"/>
</dbReference>
<dbReference type="Proteomes" id="UP000244223">
    <property type="component" value="Unassembled WGS sequence"/>
</dbReference>
<dbReference type="PANTHER" id="PTHR38340">
    <property type="entry name" value="S-LAYER PROTEIN"/>
    <property type="match status" value="1"/>
</dbReference>
<dbReference type="InterPro" id="IPR018511">
    <property type="entry name" value="Hemolysin-typ_Ca-bd_CS"/>
</dbReference>
<dbReference type="Pfam" id="PF06594">
    <property type="entry name" value="HCBP_related"/>
    <property type="match status" value="1"/>
</dbReference>
<dbReference type="Pfam" id="PF00353">
    <property type="entry name" value="HemolysinCabind"/>
    <property type="match status" value="12"/>
</dbReference>
<dbReference type="PRINTS" id="PR00313">
    <property type="entry name" value="CABNDNGRPT"/>
</dbReference>
<evidence type="ECO:0000256" key="1">
    <source>
        <dbReference type="ARBA" id="ARBA00004613"/>
    </source>
</evidence>
<keyword evidence="2" id="KW-0964">Secreted</keyword>
<feature type="region of interest" description="Disordered" evidence="4">
    <location>
        <begin position="1"/>
        <end position="20"/>
    </location>
</feature>
<organism evidence="6 7">
    <name type="scientific">Agitococcus lubricus</name>
    <dbReference type="NCBI Taxonomy" id="1077255"/>
    <lineage>
        <taxon>Bacteria</taxon>
        <taxon>Pseudomonadati</taxon>
        <taxon>Pseudomonadota</taxon>
        <taxon>Gammaproteobacteria</taxon>
        <taxon>Moraxellales</taxon>
        <taxon>Moraxellaceae</taxon>
        <taxon>Agitococcus</taxon>
    </lineage>
</organism>
<evidence type="ECO:0000313" key="6">
    <source>
        <dbReference type="EMBL" id="PTQ90623.1"/>
    </source>
</evidence>
<dbReference type="GO" id="GO:0005509">
    <property type="term" value="F:calcium ion binding"/>
    <property type="evidence" value="ECO:0007669"/>
    <property type="project" value="InterPro"/>
</dbReference>
<feature type="domain" description="Haemolysin-type calcium binding-related" evidence="5">
    <location>
        <begin position="1187"/>
        <end position="1215"/>
    </location>
</feature>
<protein>
    <submittedName>
        <fullName evidence="6">Hemolysin type calcium-binding protein</fullName>
    </submittedName>
</protein>
<dbReference type="Gene3D" id="2.150.10.10">
    <property type="entry name" value="Serralysin-like metalloprotease, C-terminal"/>
    <property type="match status" value="8"/>
</dbReference>
<keyword evidence="3" id="KW-0106">Calcium</keyword>
<evidence type="ECO:0000256" key="2">
    <source>
        <dbReference type="ARBA" id="ARBA00022525"/>
    </source>
</evidence>
<accession>A0A2T5J273</accession>
<dbReference type="PROSITE" id="PS00330">
    <property type="entry name" value="HEMOLYSIN_CALCIUM"/>
    <property type="match status" value="1"/>
</dbReference>
<proteinExistence type="predicted"/>
<dbReference type="AlphaFoldDB" id="A0A2T5J273"/>
<dbReference type="OrthoDB" id="9804511at2"/>
<dbReference type="GO" id="GO:0005576">
    <property type="term" value="C:extracellular region"/>
    <property type="evidence" value="ECO:0007669"/>
    <property type="project" value="UniProtKB-SubCell"/>
</dbReference>
<dbReference type="PANTHER" id="PTHR38340:SF1">
    <property type="entry name" value="S-LAYER PROTEIN"/>
    <property type="match status" value="1"/>
</dbReference>
<dbReference type="RefSeq" id="WP_107864476.1">
    <property type="nucleotide sequence ID" value="NZ_QAON01000002.1"/>
</dbReference>
<gene>
    <name evidence="6" type="ORF">C8N29_10222</name>
</gene>
<dbReference type="InterPro" id="IPR011049">
    <property type="entry name" value="Serralysin-like_metalloprot_C"/>
</dbReference>
<name>A0A2T5J273_9GAMM</name>
<comment type="subcellular location">
    <subcellularLocation>
        <location evidence="1">Secreted</location>
    </subcellularLocation>
</comment>
<dbReference type="InterPro" id="IPR050557">
    <property type="entry name" value="RTX_toxin/Mannuronan_C5-epim"/>
</dbReference>
<evidence type="ECO:0000313" key="7">
    <source>
        <dbReference type="Proteomes" id="UP000244223"/>
    </source>
</evidence>
<comment type="caution">
    <text evidence="6">The sequence shown here is derived from an EMBL/GenBank/DDBJ whole genome shotgun (WGS) entry which is preliminary data.</text>
</comment>
<keyword evidence="7" id="KW-1185">Reference proteome</keyword>
<reference evidence="6 7" key="1">
    <citation type="submission" date="2018-04" db="EMBL/GenBank/DDBJ databases">
        <title>Genomic Encyclopedia of Archaeal and Bacterial Type Strains, Phase II (KMG-II): from individual species to whole genera.</title>
        <authorList>
            <person name="Goeker M."/>
        </authorList>
    </citation>
    <scope>NUCLEOTIDE SEQUENCE [LARGE SCALE GENOMIC DNA]</scope>
    <source>
        <strain evidence="6 7">DSM 5822</strain>
    </source>
</reference>
<feature type="compositionally biased region" description="Polar residues" evidence="4">
    <location>
        <begin position="1"/>
        <end position="18"/>
    </location>
</feature>
<dbReference type="InterPro" id="IPR010566">
    <property type="entry name" value="Haemolys_ca-bd"/>
</dbReference>
<sequence length="1264" mass="135743">MTVHQGTPNNDVLTSTANGDVLNGEQGNDLYVIKHTDVTMFELSEENGVNWGTDTLSYQYYSESPLFLNLTYEFSFAENVIGTAFNDSIIGNYKANVLNGGRGADTMIGGAGNDTYYIDDVGDVVHEELTTVEYDPVLMGVFESGVDTVSYTYYQPLDGMGISVNLTTGYTSVGSNNLHAFENVTGTRLDDILVGNDRDNILNGGKGRDTMVGGAGNDTYYIDHLEDEVIEQATELEFTTGRYVDGGNDTVSFANYQTDIGLHINLMTGYYVGYSNLEHIENLTGTTANDELIGNDKNNILNGGRGADTMAGGLGNDTYYIDHTGDLVLEQITVVDSVTGEFVEAGNDTVSFANYQPLTYEGIRVDLTTGYSSLGVSDLRAIENLTGTNKNDELIGNRKDNILNGGQGSDTLSGGLGNDTYYIDSFSDFITEQAFAIDEVTGAVVDAGNDTVSFANYKLIGRGVRVDLVAGYSSIGSGDFINIENVTGTAADDHLRGNDKNNVLNGGRGVDTMFGGLGNDTYYIDNINDQITDVEDYIDGMGRLLLDGGNDTVSFANYQVIYESGIAVDLTTGYSSVGAGDFRNIENLIGSTENDILVGNQKSNILNGGKGKDTMVGGAGNDTYYIDNRDDIVDEQASYIDPTTGRLLDGGNDTLSFVNYRPVGHYGVFVDLMSGHSSIGYNDFRHIENINGSAANDYLLGNHKANVLNGGGGADLMVGGAGNDTYYIDHIADAVEEYASYTDPVTGRMLEGGSDTVSFVNYKALTRQGVHIDLMSGYSNVGQVDFRQIENVTGSHVDDQLIGNDKDNALNGGRGADLMEGWLGNDTYYIDNRFDQIMDVEDSLDETGNVVIDGGNDTVSFANYIPLEGFGVSVNLITGYSNIGMGDFRHIENLTGTRADDQLIANHKNNILNGGQGADSMAGGAGNDTYYIDNIADFIDEQASYIDTMTGNLLNGGVDTVSFANYKSLTEQGVYINLITGNANVGYGNFEQLENVTGSSANDELIGNHKNNILNGGRGADTMNGGAGNDTYYMDNMQDFVIELDSYTDPMTGHLVDGGIDTLSFANYKPITEHGITVALAVGYADFGYGNFQHIENVTGTIANDELLGSQKNNVLNGGQGNDLIEGQWGRDTLNGGTGNDLYLFTSGDGIDVISDVDTLVDNVDTLQFMGTINANQLWFKQVGNSLEVRVIGTTDKVTIKDWYLGAAYHIETIRSTEGLSLSHYQVQNLVDAMASMTPPPIGQTELTTAQHSQLDMVIAASWS</sequence>
<dbReference type="InterPro" id="IPR001343">
    <property type="entry name" value="Hemolysn_Ca-bd"/>
</dbReference>
<evidence type="ECO:0000256" key="3">
    <source>
        <dbReference type="ARBA" id="ARBA00022837"/>
    </source>
</evidence>
<dbReference type="EMBL" id="QAON01000002">
    <property type="protein sequence ID" value="PTQ90623.1"/>
    <property type="molecule type" value="Genomic_DNA"/>
</dbReference>
<evidence type="ECO:0000256" key="4">
    <source>
        <dbReference type="SAM" id="MobiDB-lite"/>
    </source>
</evidence>
<evidence type="ECO:0000259" key="5">
    <source>
        <dbReference type="Pfam" id="PF06594"/>
    </source>
</evidence>